<dbReference type="InterPro" id="IPR036388">
    <property type="entry name" value="WH-like_DNA-bd_sf"/>
</dbReference>
<keyword evidence="2" id="KW-1185">Reference proteome</keyword>
<proteinExistence type="predicted"/>
<name>A0A0P1NVT7_9BACT</name>
<dbReference type="EMBL" id="CZVW01000015">
    <property type="protein sequence ID" value="CUT03268.1"/>
    <property type="molecule type" value="Genomic_DNA"/>
</dbReference>
<gene>
    <name evidence="1" type="ORF">JGI23_01440</name>
</gene>
<sequence length="147" mass="16469">MIFIASMNSQEPVLAKQIAGALSIPREFLNKVMQLLVKAGFLASVRGPGGGFVLAKDPKDITIFDIVKEIDGTDWFDSCILRIGPCNPDDPCALHDYWIKIKNQVRVLLDHESLADMVKELRNGKRVLQFAEDFILLKKIKTQMGIN</sequence>
<accession>A0A0P1NVT7</accession>
<dbReference type="InterPro" id="IPR036390">
    <property type="entry name" value="WH_DNA-bd_sf"/>
</dbReference>
<dbReference type="NCBIfam" id="TIGR00738">
    <property type="entry name" value="rrf2_super"/>
    <property type="match status" value="1"/>
</dbReference>
<dbReference type="GO" id="GO:0003700">
    <property type="term" value="F:DNA-binding transcription factor activity"/>
    <property type="evidence" value="ECO:0007669"/>
    <property type="project" value="TreeGrafter"/>
</dbReference>
<dbReference type="PANTHER" id="PTHR33221">
    <property type="entry name" value="WINGED HELIX-TURN-HELIX TRANSCRIPTIONAL REGULATOR, RRF2 FAMILY"/>
    <property type="match status" value="1"/>
</dbReference>
<dbReference type="AlphaFoldDB" id="A0A0P1NVT7"/>
<dbReference type="Proteomes" id="UP000199197">
    <property type="component" value="Unassembled WGS sequence"/>
</dbReference>
<organism evidence="1 2">
    <name type="scientific">Candidatus Chryseopegocella kryptomonas</name>
    <dbReference type="NCBI Taxonomy" id="1633643"/>
    <lineage>
        <taxon>Bacteria</taxon>
        <taxon>Pseudomonadati</taxon>
        <taxon>Candidatus Kryptoniota</taxon>
        <taxon>Candidatus Chryseopegocella</taxon>
    </lineage>
</organism>
<dbReference type="PROSITE" id="PS51197">
    <property type="entry name" value="HTH_RRF2_2"/>
    <property type="match status" value="1"/>
</dbReference>
<evidence type="ECO:0000313" key="2">
    <source>
        <dbReference type="Proteomes" id="UP000199197"/>
    </source>
</evidence>
<dbReference type="Pfam" id="PF02082">
    <property type="entry name" value="Rrf2"/>
    <property type="match status" value="1"/>
</dbReference>
<evidence type="ECO:0000313" key="1">
    <source>
        <dbReference type="EMBL" id="CUT03268.1"/>
    </source>
</evidence>
<dbReference type="Gene3D" id="1.10.10.10">
    <property type="entry name" value="Winged helix-like DNA-binding domain superfamily/Winged helix DNA-binding domain"/>
    <property type="match status" value="1"/>
</dbReference>
<reference evidence="2" key="1">
    <citation type="submission" date="2015-11" db="EMBL/GenBank/DDBJ databases">
        <authorList>
            <person name="Varghese N."/>
        </authorList>
    </citation>
    <scope>NUCLEOTIDE SEQUENCE [LARGE SCALE GENOMIC DNA]</scope>
    <source>
        <strain evidence="2">JGI-23</strain>
    </source>
</reference>
<protein>
    <submittedName>
        <fullName evidence="1">Transcriptional regulator, BadM/Rrf2 family</fullName>
    </submittedName>
</protein>
<dbReference type="InterPro" id="IPR000944">
    <property type="entry name" value="Tscrpt_reg_Rrf2"/>
</dbReference>
<dbReference type="SUPFAM" id="SSF46785">
    <property type="entry name" value="Winged helix' DNA-binding domain"/>
    <property type="match status" value="1"/>
</dbReference>
<dbReference type="PANTHER" id="PTHR33221:SF9">
    <property type="entry name" value="RRF2 FAMILY PROTEIN"/>
    <property type="match status" value="1"/>
</dbReference>
<dbReference type="GO" id="GO:0005829">
    <property type="term" value="C:cytosol"/>
    <property type="evidence" value="ECO:0007669"/>
    <property type="project" value="TreeGrafter"/>
</dbReference>